<reference evidence="1 2" key="1">
    <citation type="submission" date="2024-11" db="EMBL/GenBank/DDBJ databases">
        <authorList>
            <person name="Heng Y.C."/>
            <person name="Lim A.C.H."/>
            <person name="Lee J.K.Y."/>
            <person name="Kittelmann S."/>
        </authorList>
    </citation>
    <scope>NUCLEOTIDE SEQUENCE [LARGE SCALE GENOMIC DNA]</scope>
    <source>
        <strain evidence="1 2">WILCCON 0114</strain>
    </source>
</reference>
<dbReference type="Proteomes" id="UP001623592">
    <property type="component" value="Unassembled WGS sequence"/>
</dbReference>
<protein>
    <submittedName>
        <fullName evidence="1">Uncharacterized protein</fullName>
    </submittedName>
</protein>
<evidence type="ECO:0000313" key="2">
    <source>
        <dbReference type="Proteomes" id="UP001623592"/>
    </source>
</evidence>
<organism evidence="1 2">
    <name type="scientific">Clostridium neuense</name>
    <dbReference type="NCBI Taxonomy" id="1728934"/>
    <lineage>
        <taxon>Bacteria</taxon>
        <taxon>Bacillati</taxon>
        <taxon>Bacillota</taxon>
        <taxon>Clostridia</taxon>
        <taxon>Eubacteriales</taxon>
        <taxon>Clostridiaceae</taxon>
        <taxon>Clostridium</taxon>
    </lineage>
</organism>
<gene>
    <name evidence="1" type="ORF">ACJDT4_06890</name>
</gene>
<accession>A0ABW8TC88</accession>
<proteinExistence type="predicted"/>
<name>A0ABW8TC88_9CLOT</name>
<evidence type="ECO:0000313" key="1">
    <source>
        <dbReference type="EMBL" id="MFL0250144.1"/>
    </source>
</evidence>
<comment type="caution">
    <text evidence="1">The sequence shown here is derived from an EMBL/GenBank/DDBJ whole genome shotgun (WGS) entry which is preliminary data.</text>
</comment>
<dbReference type="EMBL" id="JBJIAA010000005">
    <property type="protein sequence ID" value="MFL0250144.1"/>
    <property type="molecule type" value="Genomic_DNA"/>
</dbReference>
<keyword evidence="2" id="KW-1185">Reference proteome</keyword>
<sequence>MGSVTSVERGNVRVFRVEGKINERIVIGDNGEVAIIGKNKTLFLNFGQIGRANDFLAKRLGQGMKDSSIKSTRVQ</sequence>
<dbReference type="RefSeq" id="WP_406786815.1">
    <property type="nucleotide sequence ID" value="NZ_JBJIAA010000005.1"/>
</dbReference>